<sequence>MDATTRMRVDPSTRWKLRRFERVLNHHTGTLTKRFGASEADRMRREILAEYRPLIPQVPYVGGRRNRYTPALAMSAWALAIYRVLLSHGGSVQDAGEILHNYAQATYGRIPGPLRARMLSPRMKRAEKQARWTQQRRYPGDWLNKVLQGDGRTYDWGIDITQCGIVKFLHAQGADELAPYLCDLDYVMAEAAHVGLTRTKTLAWGCDCCDFRWTIPGDTKAAWPPTFVEQSCGLTTNAVAQIPNAPL</sequence>
<dbReference type="RefSeq" id="WP_345202025.1">
    <property type="nucleotide sequence ID" value="NZ_BAABGM010000003.1"/>
</dbReference>
<organism evidence="1 2">
    <name type="scientific">Fodinibacter luteus</name>
    <dbReference type="NCBI Taxonomy" id="552064"/>
    <lineage>
        <taxon>Bacteria</taxon>
        <taxon>Bacillati</taxon>
        <taxon>Actinomycetota</taxon>
        <taxon>Actinomycetes</taxon>
        <taxon>Micrococcales</taxon>
        <taxon>Intrasporangiaceae</taxon>
        <taxon>Fodinibacter (ex Wang et al. 2009)</taxon>
    </lineage>
</organism>
<proteinExistence type="predicted"/>
<reference evidence="2" key="1">
    <citation type="journal article" date="2019" name="Int. J. Syst. Evol. Microbiol.">
        <title>The Global Catalogue of Microorganisms (GCM) 10K type strain sequencing project: providing services to taxonomists for standard genome sequencing and annotation.</title>
        <authorList>
            <consortium name="The Broad Institute Genomics Platform"/>
            <consortium name="The Broad Institute Genome Sequencing Center for Infectious Disease"/>
            <person name="Wu L."/>
            <person name="Ma J."/>
        </authorList>
    </citation>
    <scope>NUCLEOTIDE SEQUENCE [LARGE SCALE GENOMIC DNA]</scope>
    <source>
        <strain evidence="2">JCM 17809</strain>
    </source>
</reference>
<dbReference type="InterPro" id="IPR026002">
    <property type="entry name" value="ATC_hydrolase-like"/>
</dbReference>
<keyword evidence="2" id="KW-1185">Reference proteome</keyword>
<gene>
    <name evidence="1" type="ORF">GCM10023168_05630</name>
</gene>
<dbReference type="EMBL" id="BAABGM010000003">
    <property type="protein sequence ID" value="GAA4398973.1"/>
    <property type="molecule type" value="Genomic_DNA"/>
</dbReference>
<evidence type="ECO:0000313" key="1">
    <source>
        <dbReference type="EMBL" id="GAA4398973.1"/>
    </source>
</evidence>
<dbReference type="Proteomes" id="UP001500945">
    <property type="component" value="Unassembled WGS sequence"/>
</dbReference>
<evidence type="ECO:0000313" key="2">
    <source>
        <dbReference type="Proteomes" id="UP001500945"/>
    </source>
</evidence>
<comment type="caution">
    <text evidence="1">The sequence shown here is derived from an EMBL/GenBank/DDBJ whole genome shotgun (WGS) entry which is preliminary data.</text>
</comment>
<name>A0ABP8K111_9MICO</name>
<dbReference type="Pfam" id="PF14196">
    <property type="entry name" value="ATC_hydrolase"/>
    <property type="match status" value="1"/>
</dbReference>
<accession>A0ABP8K111</accession>
<evidence type="ECO:0008006" key="3">
    <source>
        <dbReference type="Google" id="ProtNLM"/>
    </source>
</evidence>
<protein>
    <recommendedName>
        <fullName evidence="3">L-2-amino-thiazoline-4-carboxylic acid hydrolase</fullName>
    </recommendedName>
</protein>